<proteinExistence type="predicted"/>
<dbReference type="AlphaFoldDB" id="A0A0D2BUT8"/>
<name>A0A0D2BUT8_9EURO</name>
<dbReference type="VEuPathDB" id="FungiDB:PV07_12091"/>
<reference evidence="1 2" key="1">
    <citation type="submission" date="2015-01" db="EMBL/GenBank/DDBJ databases">
        <title>The Genome Sequence of Cladophialophora immunda CBS83496.</title>
        <authorList>
            <consortium name="The Broad Institute Genomics Platform"/>
            <person name="Cuomo C."/>
            <person name="de Hoog S."/>
            <person name="Gorbushina A."/>
            <person name="Stielow B."/>
            <person name="Teixiera M."/>
            <person name="Abouelleil A."/>
            <person name="Chapman S.B."/>
            <person name="Priest M."/>
            <person name="Young S.K."/>
            <person name="Wortman J."/>
            <person name="Nusbaum C."/>
            <person name="Birren B."/>
        </authorList>
    </citation>
    <scope>NUCLEOTIDE SEQUENCE [LARGE SCALE GENOMIC DNA]</scope>
    <source>
        <strain evidence="1 2">CBS 83496</strain>
    </source>
</reference>
<dbReference type="EMBL" id="KN847047">
    <property type="protein sequence ID" value="KIW22180.1"/>
    <property type="molecule type" value="Genomic_DNA"/>
</dbReference>
<evidence type="ECO:0000313" key="1">
    <source>
        <dbReference type="EMBL" id="KIW22180.1"/>
    </source>
</evidence>
<protein>
    <submittedName>
        <fullName evidence="1">Uncharacterized protein</fullName>
    </submittedName>
</protein>
<dbReference type="Proteomes" id="UP000054466">
    <property type="component" value="Unassembled WGS sequence"/>
</dbReference>
<dbReference type="RefSeq" id="XP_016242396.1">
    <property type="nucleotide sequence ID" value="XM_016399584.1"/>
</dbReference>
<accession>A0A0D2BUT8</accession>
<organism evidence="1 2">
    <name type="scientific">Cladophialophora immunda</name>
    <dbReference type="NCBI Taxonomy" id="569365"/>
    <lineage>
        <taxon>Eukaryota</taxon>
        <taxon>Fungi</taxon>
        <taxon>Dikarya</taxon>
        <taxon>Ascomycota</taxon>
        <taxon>Pezizomycotina</taxon>
        <taxon>Eurotiomycetes</taxon>
        <taxon>Chaetothyriomycetidae</taxon>
        <taxon>Chaetothyriales</taxon>
        <taxon>Herpotrichiellaceae</taxon>
        <taxon>Cladophialophora</taxon>
    </lineage>
</organism>
<gene>
    <name evidence="1" type="ORF">PV07_12091</name>
</gene>
<dbReference type="OrthoDB" id="5153301at2759"/>
<dbReference type="GeneID" id="27351285"/>
<evidence type="ECO:0000313" key="2">
    <source>
        <dbReference type="Proteomes" id="UP000054466"/>
    </source>
</evidence>
<sequence>MYGDIQYGIGNLADEIYIAFQEPIRSEFAQEYEVFDEGFKDALYFSGLKFEGDTDITGDEDNNVDETTVVDGITLPASFYAQTAYSGRIGNWIYSGRTINFAGQLTDTGV</sequence>
<keyword evidence="2" id="KW-1185">Reference proteome</keyword>
<dbReference type="HOGENOM" id="CLU_2170805_0_0_1"/>